<organism evidence="5 6">
    <name type="scientific">Kitasatospora aburaviensis</name>
    <dbReference type="NCBI Taxonomy" id="67265"/>
    <lineage>
        <taxon>Bacteria</taxon>
        <taxon>Bacillati</taxon>
        <taxon>Actinomycetota</taxon>
        <taxon>Actinomycetes</taxon>
        <taxon>Kitasatosporales</taxon>
        <taxon>Streptomycetaceae</taxon>
        <taxon>Kitasatospora</taxon>
    </lineage>
</organism>
<proteinExistence type="inferred from homology"/>
<protein>
    <submittedName>
        <fullName evidence="5">Gfo/Idh/MocA family protein</fullName>
    </submittedName>
</protein>
<dbReference type="Gene3D" id="3.40.50.720">
    <property type="entry name" value="NAD(P)-binding Rossmann-like Domain"/>
    <property type="match status" value="1"/>
</dbReference>
<dbReference type="EMBL" id="JBHSOD010000003">
    <property type="protein sequence ID" value="MFC5884237.1"/>
    <property type="molecule type" value="Genomic_DNA"/>
</dbReference>
<dbReference type="Proteomes" id="UP001596067">
    <property type="component" value="Unassembled WGS sequence"/>
</dbReference>
<sequence>MERLNVGVLGCASIARRKMLPALTTSPLTRVAAVASRSGERAGEFAAEFGTEPVAGYQALLDRPDVDAVYVPLPAGLRAEWIVRALEAGKHVLAEKPLTTDPAPAREVVELSRRRGLLLMESFMFLHHSAHRRVRDLVESGRIGEPRSFSAEFTIPRLPEGDIRHRPELGGGALLDLGAYTVRAAQLFCGPGLEVAGAVLRHDPATGVDTAGAALLTSPRLTAALSFGMEHHYRCRYSLTGSEGTVTLDRAFTPPPDHRPVVRVERREGAEELLLPADDHFANIVAAFARTALAGRGFAGHGDRILRQADLLDQVRRAAAAAPPAA</sequence>
<reference evidence="6" key="1">
    <citation type="journal article" date="2019" name="Int. J. Syst. Evol. Microbiol.">
        <title>The Global Catalogue of Microorganisms (GCM) 10K type strain sequencing project: providing services to taxonomists for standard genome sequencing and annotation.</title>
        <authorList>
            <consortium name="The Broad Institute Genomics Platform"/>
            <consortium name="The Broad Institute Genome Sequencing Center for Infectious Disease"/>
            <person name="Wu L."/>
            <person name="Ma J."/>
        </authorList>
    </citation>
    <scope>NUCLEOTIDE SEQUENCE [LARGE SCALE GENOMIC DNA]</scope>
    <source>
        <strain evidence="6">CGMCC 4.1469</strain>
    </source>
</reference>
<evidence type="ECO:0000259" key="3">
    <source>
        <dbReference type="Pfam" id="PF01408"/>
    </source>
</evidence>
<dbReference type="InterPro" id="IPR000683">
    <property type="entry name" value="Gfo/Idh/MocA-like_OxRdtase_N"/>
</dbReference>
<evidence type="ECO:0000259" key="4">
    <source>
        <dbReference type="Pfam" id="PF22725"/>
    </source>
</evidence>
<dbReference type="Pfam" id="PF22725">
    <property type="entry name" value="GFO_IDH_MocA_C3"/>
    <property type="match status" value="1"/>
</dbReference>
<evidence type="ECO:0000313" key="6">
    <source>
        <dbReference type="Proteomes" id="UP001596067"/>
    </source>
</evidence>
<comment type="caution">
    <text evidence="5">The sequence shown here is derived from an EMBL/GenBank/DDBJ whole genome shotgun (WGS) entry which is preliminary data.</text>
</comment>
<dbReference type="InterPro" id="IPR050984">
    <property type="entry name" value="Gfo/Idh/MocA_domain"/>
</dbReference>
<dbReference type="PANTHER" id="PTHR22604">
    <property type="entry name" value="OXIDOREDUCTASES"/>
    <property type="match status" value="1"/>
</dbReference>
<evidence type="ECO:0000256" key="2">
    <source>
        <dbReference type="ARBA" id="ARBA00023002"/>
    </source>
</evidence>
<evidence type="ECO:0000313" key="5">
    <source>
        <dbReference type="EMBL" id="MFC5884237.1"/>
    </source>
</evidence>
<dbReference type="SUPFAM" id="SSF51735">
    <property type="entry name" value="NAD(P)-binding Rossmann-fold domains"/>
    <property type="match status" value="1"/>
</dbReference>
<dbReference type="Pfam" id="PF01408">
    <property type="entry name" value="GFO_IDH_MocA"/>
    <property type="match status" value="1"/>
</dbReference>
<gene>
    <name evidence="5" type="ORF">ACFP0N_04445</name>
</gene>
<dbReference type="RefSeq" id="WP_313762430.1">
    <property type="nucleotide sequence ID" value="NZ_BAAAVH010000050.1"/>
</dbReference>
<dbReference type="InterPro" id="IPR055170">
    <property type="entry name" value="GFO_IDH_MocA-like_dom"/>
</dbReference>
<comment type="similarity">
    <text evidence="1">Belongs to the Gfo/Idh/MocA family.</text>
</comment>
<feature type="domain" description="GFO/IDH/MocA-like oxidoreductase" evidence="4">
    <location>
        <begin position="131"/>
        <end position="246"/>
    </location>
</feature>
<keyword evidence="2" id="KW-0560">Oxidoreductase</keyword>
<dbReference type="InterPro" id="IPR036291">
    <property type="entry name" value="NAD(P)-bd_dom_sf"/>
</dbReference>
<name>A0ABW1EQC0_9ACTN</name>
<dbReference type="SUPFAM" id="SSF55347">
    <property type="entry name" value="Glyceraldehyde-3-phosphate dehydrogenase-like, C-terminal domain"/>
    <property type="match status" value="1"/>
</dbReference>
<evidence type="ECO:0000256" key="1">
    <source>
        <dbReference type="ARBA" id="ARBA00010928"/>
    </source>
</evidence>
<accession>A0ABW1EQC0</accession>
<dbReference type="Gene3D" id="3.30.360.10">
    <property type="entry name" value="Dihydrodipicolinate Reductase, domain 2"/>
    <property type="match status" value="1"/>
</dbReference>
<keyword evidence="6" id="KW-1185">Reference proteome</keyword>
<dbReference type="PANTHER" id="PTHR22604:SF105">
    <property type="entry name" value="TRANS-1,2-DIHYDROBENZENE-1,2-DIOL DEHYDROGENASE"/>
    <property type="match status" value="1"/>
</dbReference>
<feature type="domain" description="Gfo/Idh/MocA-like oxidoreductase N-terminal" evidence="3">
    <location>
        <begin position="4"/>
        <end position="121"/>
    </location>
</feature>